<protein>
    <submittedName>
        <fullName evidence="1">HAD superfamily hydrolase</fullName>
    </submittedName>
</protein>
<evidence type="ECO:0000313" key="2">
    <source>
        <dbReference type="Proteomes" id="UP000030185"/>
    </source>
</evidence>
<keyword evidence="1" id="KW-0378">Hydrolase</keyword>
<dbReference type="Gene3D" id="1.10.150.240">
    <property type="entry name" value="Putative phosphatase, domain 2"/>
    <property type="match status" value="1"/>
</dbReference>
<dbReference type="EMBL" id="BBLT01000004">
    <property type="protein sequence ID" value="GAL85143.1"/>
    <property type="molecule type" value="Genomic_DNA"/>
</dbReference>
<organism evidence="1 2">
    <name type="scientific">Sporocytophaga myxococcoides</name>
    <dbReference type="NCBI Taxonomy" id="153721"/>
    <lineage>
        <taxon>Bacteria</taxon>
        <taxon>Pseudomonadati</taxon>
        <taxon>Bacteroidota</taxon>
        <taxon>Cytophagia</taxon>
        <taxon>Cytophagales</taxon>
        <taxon>Cytophagaceae</taxon>
        <taxon>Sporocytophaga</taxon>
    </lineage>
</organism>
<accession>A0A098LGC5</accession>
<dbReference type="InterPro" id="IPR036412">
    <property type="entry name" value="HAD-like_sf"/>
</dbReference>
<proteinExistence type="predicted"/>
<dbReference type="SFLD" id="SFLDS00003">
    <property type="entry name" value="Haloacid_Dehalogenase"/>
    <property type="match status" value="1"/>
</dbReference>
<sequence>MNFSEYKNIIFDLGAVIINIDFQKTFEAFAKLGNTDVLQVLKKFEDQKILHRYETGEVDDNGFRNLIREEFGSQLSDDQIDNAWNALLLDIPQERINLILKLKNKYRLFILSNTNAIHIKGVNAILHKTTGTPNLDKIFEKVYYSHEVLLRKPDVAIYEYVLKDKDLKVSETIFLDDNLDNIKASERVGITSLWVNHPLTILDLLKDA</sequence>
<dbReference type="PANTHER" id="PTHR43611">
    <property type="entry name" value="ALPHA-D-GLUCOSE 1-PHOSPHATE PHOSPHATASE"/>
    <property type="match status" value="1"/>
</dbReference>
<comment type="caution">
    <text evidence="1">The sequence shown here is derived from an EMBL/GenBank/DDBJ whole genome shotgun (WGS) entry which is preliminary data.</text>
</comment>
<dbReference type="AlphaFoldDB" id="A0A098LGC5"/>
<dbReference type="InterPro" id="IPR023214">
    <property type="entry name" value="HAD_sf"/>
</dbReference>
<dbReference type="PANTHER" id="PTHR43611:SF3">
    <property type="entry name" value="FLAVIN MONONUCLEOTIDE HYDROLASE 1, CHLOROPLATIC"/>
    <property type="match status" value="1"/>
</dbReference>
<dbReference type="SUPFAM" id="SSF56784">
    <property type="entry name" value="HAD-like"/>
    <property type="match status" value="1"/>
</dbReference>
<dbReference type="Gene3D" id="3.40.50.1000">
    <property type="entry name" value="HAD superfamily/HAD-like"/>
    <property type="match status" value="1"/>
</dbReference>
<dbReference type="CDD" id="cd02603">
    <property type="entry name" value="HAD_sEH-N_like"/>
    <property type="match status" value="1"/>
</dbReference>
<dbReference type="SFLD" id="SFLDG01129">
    <property type="entry name" value="C1.5:_HAD__Beta-PGM__Phosphata"/>
    <property type="match status" value="1"/>
</dbReference>
<keyword evidence="2" id="KW-1185">Reference proteome</keyword>
<evidence type="ECO:0000313" key="1">
    <source>
        <dbReference type="EMBL" id="GAL85143.1"/>
    </source>
</evidence>
<name>A0A098LGC5_9BACT</name>
<dbReference type="RefSeq" id="WP_045463243.1">
    <property type="nucleotide sequence ID" value="NZ_BBLT01000004.1"/>
</dbReference>
<dbReference type="InterPro" id="IPR006439">
    <property type="entry name" value="HAD-SF_hydro_IA"/>
</dbReference>
<reference evidence="1 2" key="1">
    <citation type="submission" date="2014-09" db="EMBL/GenBank/DDBJ databases">
        <title>Sporocytophaga myxococcoides PG-01 genome sequencing.</title>
        <authorList>
            <person name="Liu L."/>
            <person name="Gao P.J."/>
            <person name="Chen G.J."/>
            <person name="Wang L.S."/>
        </authorList>
    </citation>
    <scope>NUCLEOTIDE SEQUENCE [LARGE SCALE GENOMIC DNA]</scope>
    <source>
        <strain evidence="1 2">PG-01</strain>
    </source>
</reference>
<dbReference type="NCBIfam" id="TIGR01509">
    <property type="entry name" value="HAD-SF-IA-v3"/>
    <property type="match status" value="1"/>
</dbReference>
<dbReference type="Proteomes" id="UP000030185">
    <property type="component" value="Unassembled WGS sequence"/>
</dbReference>
<dbReference type="PRINTS" id="PR00413">
    <property type="entry name" value="HADHALOGNASE"/>
</dbReference>
<dbReference type="Pfam" id="PF00702">
    <property type="entry name" value="Hydrolase"/>
    <property type="match status" value="1"/>
</dbReference>
<dbReference type="eggNOG" id="COG1011">
    <property type="taxonomic scope" value="Bacteria"/>
</dbReference>
<dbReference type="InterPro" id="IPR023198">
    <property type="entry name" value="PGP-like_dom2"/>
</dbReference>
<dbReference type="GO" id="GO:0016787">
    <property type="term" value="F:hydrolase activity"/>
    <property type="evidence" value="ECO:0007669"/>
    <property type="project" value="UniProtKB-KW"/>
</dbReference>
<dbReference type="STRING" id="153721.MYP_2371"/>
<gene>
    <name evidence="1" type="ORF">MYP_2371</name>
</gene>